<dbReference type="InterPro" id="IPR000504">
    <property type="entry name" value="RRM_dom"/>
</dbReference>
<evidence type="ECO:0000256" key="1">
    <source>
        <dbReference type="ARBA" id="ARBA00022884"/>
    </source>
</evidence>
<evidence type="ECO:0000313" key="5">
    <source>
        <dbReference type="Proteomes" id="UP000887540"/>
    </source>
</evidence>
<proteinExistence type="predicted"/>
<feature type="region of interest" description="Disordered" evidence="3">
    <location>
        <begin position="1"/>
        <end position="58"/>
    </location>
</feature>
<dbReference type="Gene3D" id="3.30.70.330">
    <property type="match status" value="1"/>
</dbReference>
<dbReference type="PROSITE" id="PS50102">
    <property type="entry name" value="RRM"/>
    <property type="match status" value="1"/>
</dbReference>
<sequence>MSSKAQKQTFESNLVVIQPKSGQNKQPNDFSQRSHVRSPSTSSTIASNYSSPSTSSSYADQINSLCVERNREKLLSEKNYLIQQNKEAQSKIPSLKEEISVLEPLARLIALEQEYRFGKFTTIRREEIVREIGKLKNKIPQLLHWREKFNEVQNLSELMRQHVVEKRELEKRTKSNQELLVKIQQALTQVSNAQPQSVKPSVKPRPVESSAQVKPSAQPHQSSPFRPQQNDHLTIKVTHLPQDMEISQLEQELFGIFGDADILGSTVSYPIKRLYVPLSKHAAFITYFKKEDAEAAVERLSKCPLRYQILRVDFASPRSYNA</sequence>
<evidence type="ECO:0000313" key="6">
    <source>
        <dbReference type="WBParaSite" id="ACRNAN_scaffold4397.g21054.t1"/>
    </source>
</evidence>
<feature type="compositionally biased region" description="Polar residues" evidence="3">
    <location>
        <begin position="209"/>
        <end position="230"/>
    </location>
</feature>
<dbReference type="AlphaFoldDB" id="A0A914DYS0"/>
<evidence type="ECO:0000256" key="2">
    <source>
        <dbReference type="PROSITE-ProRule" id="PRU00176"/>
    </source>
</evidence>
<feature type="region of interest" description="Disordered" evidence="3">
    <location>
        <begin position="191"/>
        <end position="230"/>
    </location>
</feature>
<feature type="compositionally biased region" description="Low complexity" evidence="3">
    <location>
        <begin position="38"/>
        <end position="58"/>
    </location>
</feature>
<dbReference type="Proteomes" id="UP000887540">
    <property type="component" value="Unplaced"/>
</dbReference>
<keyword evidence="5" id="KW-1185">Reference proteome</keyword>
<feature type="compositionally biased region" description="Polar residues" evidence="3">
    <location>
        <begin position="1"/>
        <end position="12"/>
    </location>
</feature>
<dbReference type="GO" id="GO:0003723">
    <property type="term" value="F:RNA binding"/>
    <property type="evidence" value="ECO:0007669"/>
    <property type="project" value="UniProtKB-UniRule"/>
</dbReference>
<organism evidence="5 6">
    <name type="scientific">Acrobeloides nanus</name>
    <dbReference type="NCBI Taxonomy" id="290746"/>
    <lineage>
        <taxon>Eukaryota</taxon>
        <taxon>Metazoa</taxon>
        <taxon>Ecdysozoa</taxon>
        <taxon>Nematoda</taxon>
        <taxon>Chromadorea</taxon>
        <taxon>Rhabditida</taxon>
        <taxon>Tylenchina</taxon>
        <taxon>Cephalobomorpha</taxon>
        <taxon>Cephaloboidea</taxon>
        <taxon>Cephalobidae</taxon>
        <taxon>Acrobeloides</taxon>
    </lineage>
</organism>
<protein>
    <submittedName>
        <fullName evidence="6">RRM domain-containing protein</fullName>
    </submittedName>
</protein>
<accession>A0A914DYS0</accession>
<dbReference type="PANTHER" id="PTHR10352">
    <property type="entry name" value="EUKARYOTIC TRANSLATION INITIATION FACTOR 3 SUBUNIT G"/>
    <property type="match status" value="1"/>
</dbReference>
<name>A0A914DYS0_9BILA</name>
<feature type="domain" description="RRM" evidence="4">
    <location>
        <begin position="233"/>
        <end position="317"/>
    </location>
</feature>
<evidence type="ECO:0000259" key="4">
    <source>
        <dbReference type="PROSITE" id="PS50102"/>
    </source>
</evidence>
<dbReference type="WBParaSite" id="ACRNAN_scaffold4397.g21054.t1">
    <property type="protein sequence ID" value="ACRNAN_scaffold4397.g21054.t1"/>
    <property type="gene ID" value="ACRNAN_scaffold4397.g21054"/>
</dbReference>
<dbReference type="InterPro" id="IPR035979">
    <property type="entry name" value="RBD_domain_sf"/>
</dbReference>
<dbReference type="InterPro" id="IPR012677">
    <property type="entry name" value="Nucleotide-bd_a/b_plait_sf"/>
</dbReference>
<dbReference type="SMART" id="SM00360">
    <property type="entry name" value="RRM"/>
    <property type="match status" value="1"/>
</dbReference>
<keyword evidence="1 2" id="KW-0694">RNA-binding</keyword>
<dbReference type="SUPFAM" id="SSF54928">
    <property type="entry name" value="RNA-binding domain, RBD"/>
    <property type="match status" value="1"/>
</dbReference>
<feature type="compositionally biased region" description="Polar residues" evidence="3">
    <location>
        <begin position="20"/>
        <end position="33"/>
    </location>
</feature>
<evidence type="ECO:0000256" key="3">
    <source>
        <dbReference type="SAM" id="MobiDB-lite"/>
    </source>
</evidence>
<reference evidence="6" key="1">
    <citation type="submission" date="2022-11" db="UniProtKB">
        <authorList>
            <consortium name="WormBaseParasite"/>
        </authorList>
    </citation>
    <scope>IDENTIFICATION</scope>
</reference>